<organism evidence="1 2">
    <name type="scientific">Rheinheimera tangshanensis</name>
    <dbReference type="NCBI Taxonomy" id="400153"/>
    <lineage>
        <taxon>Bacteria</taxon>
        <taxon>Pseudomonadati</taxon>
        <taxon>Pseudomonadota</taxon>
        <taxon>Gammaproteobacteria</taxon>
        <taxon>Chromatiales</taxon>
        <taxon>Chromatiaceae</taxon>
        <taxon>Rheinheimera</taxon>
    </lineage>
</organism>
<dbReference type="Proteomes" id="UP000321814">
    <property type="component" value="Unassembled WGS sequence"/>
</dbReference>
<evidence type="ECO:0000313" key="1">
    <source>
        <dbReference type="EMBL" id="TXK82471.1"/>
    </source>
</evidence>
<protein>
    <submittedName>
        <fullName evidence="1">Uncharacterized protein</fullName>
    </submittedName>
</protein>
<proteinExistence type="predicted"/>
<reference evidence="1 2" key="1">
    <citation type="submission" date="2019-08" db="EMBL/GenBank/DDBJ databases">
        <title>Draft genome analysis of Rheinheimera tangshanensis isolated from the roots of fresh rice plants (Oryza sativa).</title>
        <authorList>
            <person name="Yu Q."/>
            <person name="Qi Y."/>
            <person name="Zhang H."/>
            <person name="Pu J."/>
        </authorList>
    </citation>
    <scope>NUCLEOTIDE SEQUENCE [LARGE SCALE GENOMIC DNA]</scope>
    <source>
        <strain evidence="1 2">JA3-B52</strain>
    </source>
</reference>
<dbReference type="OrthoDB" id="9148897at2"/>
<accession>A0A5C8LYS5</accession>
<gene>
    <name evidence="1" type="ORF">FU839_04615</name>
</gene>
<comment type="caution">
    <text evidence="1">The sequence shown here is derived from an EMBL/GenBank/DDBJ whole genome shotgun (WGS) entry which is preliminary data.</text>
</comment>
<name>A0A5C8LYS5_9GAMM</name>
<sequence>MSSIDIDISLVSPYLSVIIGVVSQTTKYDTLHKKILKLITINDLENAKISSDLIGESGEYYISGYSVERIPGWSKISPIKDIENNILITIFAYGYVAIFISDKSRKEDIRDNFSVGVLKEISPIPIPELNGNFINEDKIRMLWLSGIHGRGNFKADTKVLSGDSVADTLDPLLDQSYMMSAVRTELWQASTKKTIGINPFKSSVWRGPCSDWATFESRVIEILNILHSNKSNVDNPISILSYPVSDCKGLQDAYDFSLVDYEFFSDNEKSNKRRLIERILTEFQFEIVPSALPEDISLKISKNSQEVGTIKARPIIKNYKVSFETTDSDIKIKTSYDSFKKVFDHPEIIKCWFESGHAIVNGMIFKTGYRDVSFSGYTWADYENYNILKEKPGKDPKKPELDKIGQEKSLFCWVKNRWNGKWDENTPFNTTENPTGWLLCDDGAGEKADFIHYVHHNNEHVISLIHVKAAKDSSPNRKISVGAHDIVLSQSVKNIRSCDRKKLVEDLKIREKTNSNKMCWESKTDNLNGKESYQQTTMSEFIKKMESLKDNGSVRTRVVVVQPHTRKSYYTSTLSNTKKQLDVLLVSAENAVNALGCEFHIIGSDT</sequence>
<evidence type="ECO:0000313" key="2">
    <source>
        <dbReference type="Proteomes" id="UP000321814"/>
    </source>
</evidence>
<dbReference type="EMBL" id="VRLR01000002">
    <property type="protein sequence ID" value="TXK82471.1"/>
    <property type="molecule type" value="Genomic_DNA"/>
</dbReference>
<dbReference type="AlphaFoldDB" id="A0A5C8LYS5"/>
<keyword evidence="2" id="KW-1185">Reference proteome</keyword>